<comment type="caution">
    <text evidence="6">The sequence shown here is derived from an EMBL/GenBank/DDBJ whole genome shotgun (WGS) entry which is preliminary data.</text>
</comment>
<dbReference type="Proteomes" id="UP001501791">
    <property type="component" value="Unassembled WGS sequence"/>
</dbReference>
<feature type="region of interest" description="Disordered" evidence="3">
    <location>
        <begin position="35"/>
        <end position="55"/>
    </location>
</feature>
<feature type="compositionally biased region" description="Polar residues" evidence="3">
    <location>
        <begin position="35"/>
        <end position="47"/>
    </location>
</feature>
<dbReference type="InterPro" id="IPR050555">
    <property type="entry name" value="Bact_Solute-Bind_Prot2"/>
</dbReference>
<dbReference type="InterPro" id="IPR025997">
    <property type="entry name" value="SBP_2_dom"/>
</dbReference>
<feature type="signal peptide" evidence="4">
    <location>
        <begin position="1"/>
        <end position="30"/>
    </location>
</feature>
<dbReference type="EMBL" id="BAAALY010000014">
    <property type="protein sequence ID" value="GAA1552362.1"/>
    <property type="molecule type" value="Genomic_DNA"/>
</dbReference>
<dbReference type="InterPro" id="IPR028082">
    <property type="entry name" value="Peripla_BP_I"/>
</dbReference>
<dbReference type="Gene3D" id="3.40.50.2300">
    <property type="match status" value="2"/>
</dbReference>
<evidence type="ECO:0000256" key="2">
    <source>
        <dbReference type="ARBA" id="ARBA00022729"/>
    </source>
</evidence>
<dbReference type="PANTHER" id="PTHR30036:SF1">
    <property type="entry name" value="D-XYLOSE-BINDING PERIPLASMIC PROTEIN"/>
    <property type="match status" value="1"/>
</dbReference>
<dbReference type="RefSeq" id="WP_346036571.1">
    <property type="nucleotide sequence ID" value="NZ_BAAALY010000014.1"/>
</dbReference>
<feature type="domain" description="Periplasmic binding protein" evidence="5">
    <location>
        <begin position="57"/>
        <end position="317"/>
    </location>
</feature>
<evidence type="ECO:0000256" key="4">
    <source>
        <dbReference type="SAM" id="SignalP"/>
    </source>
</evidence>
<sequence>MMRQNLQSRNNSSRKRWALLGASVAIGALALSGCGNQKGQGNEQADSGSGGDGDVTIALLLPESKTTRYESLDKPNFEKYVAEANPDAKVEYRNANQDATQQQQQFEAAVTEGVDAIVLDPVDASAVASALSKAQAKKIPVIAYDRFFEGADYYTSFDNKKIGNLQGQAVLDGLKAEGTDPKSGPVWMVNGDPKDPNAADFKAGAEETLKGAGVDIAESHDTLDWNPDDARKWVQGQLQSAEEEPIAIYAANDGTAGGVLAATKKAKVKPVVTGQDAEVDGLQNILRGDQYATIYKSIPPQAEFAANAAVALAGGEKPEGSTTYKDTPTDFVEAKVVTKDTVKDIVGDQIKAEDICTGDVKKLCEDAGVK</sequence>
<evidence type="ECO:0000256" key="1">
    <source>
        <dbReference type="ARBA" id="ARBA00004196"/>
    </source>
</evidence>
<dbReference type="PROSITE" id="PS51257">
    <property type="entry name" value="PROKAR_LIPOPROTEIN"/>
    <property type="match status" value="1"/>
</dbReference>
<evidence type="ECO:0000259" key="5">
    <source>
        <dbReference type="Pfam" id="PF13407"/>
    </source>
</evidence>
<dbReference type="PANTHER" id="PTHR30036">
    <property type="entry name" value="D-XYLOSE-BINDING PERIPLASMIC PROTEIN"/>
    <property type="match status" value="1"/>
</dbReference>
<accession>A0ABN2C4Q0</accession>
<dbReference type="Pfam" id="PF13407">
    <property type="entry name" value="Peripla_BP_4"/>
    <property type="match status" value="1"/>
</dbReference>
<feature type="chain" id="PRO_5045200738" evidence="4">
    <location>
        <begin position="31"/>
        <end position="370"/>
    </location>
</feature>
<evidence type="ECO:0000313" key="6">
    <source>
        <dbReference type="EMBL" id="GAA1552362.1"/>
    </source>
</evidence>
<gene>
    <name evidence="6" type="ORF">GCM10009691_28550</name>
</gene>
<keyword evidence="7" id="KW-1185">Reference proteome</keyword>
<keyword evidence="2 4" id="KW-0732">Signal</keyword>
<evidence type="ECO:0000313" key="7">
    <source>
        <dbReference type="Proteomes" id="UP001501791"/>
    </source>
</evidence>
<proteinExistence type="predicted"/>
<organism evidence="6 7">
    <name type="scientific">Brevibacterium picturae</name>
    <dbReference type="NCBI Taxonomy" id="260553"/>
    <lineage>
        <taxon>Bacteria</taxon>
        <taxon>Bacillati</taxon>
        <taxon>Actinomycetota</taxon>
        <taxon>Actinomycetes</taxon>
        <taxon>Micrococcales</taxon>
        <taxon>Brevibacteriaceae</taxon>
        <taxon>Brevibacterium</taxon>
    </lineage>
</organism>
<protein>
    <submittedName>
        <fullName evidence="6">Sugar ABC transporter substrate-binding protein</fullName>
    </submittedName>
</protein>
<reference evidence="6 7" key="1">
    <citation type="journal article" date="2019" name="Int. J. Syst. Evol. Microbiol.">
        <title>The Global Catalogue of Microorganisms (GCM) 10K type strain sequencing project: providing services to taxonomists for standard genome sequencing and annotation.</title>
        <authorList>
            <consortium name="The Broad Institute Genomics Platform"/>
            <consortium name="The Broad Institute Genome Sequencing Center for Infectious Disease"/>
            <person name="Wu L."/>
            <person name="Ma J."/>
        </authorList>
    </citation>
    <scope>NUCLEOTIDE SEQUENCE [LARGE SCALE GENOMIC DNA]</scope>
    <source>
        <strain evidence="6 7">JCM 13319</strain>
    </source>
</reference>
<comment type="subcellular location">
    <subcellularLocation>
        <location evidence="1">Cell envelope</location>
    </subcellularLocation>
</comment>
<evidence type="ECO:0000256" key="3">
    <source>
        <dbReference type="SAM" id="MobiDB-lite"/>
    </source>
</evidence>
<name>A0ABN2C4Q0_9MICO</name>
<dbReference type="SUPFAM" id="SSF53822">
    <property type="entry name" value="Periplasmic binding protein-like I"/>
    <property type="match status" value="1"/>
</dbReference>